<dbReference type="GO" id="GO:0016462">
    <property type="term" value="F:pyrophosphatase activity"/>
    <property type="evidence" value="ECO:0007669"/>
    <property type="project" value="UniProtKB-ARBA"/>
</dbReference>
<evidence type="ECO:0000313" key="2">
    <source>
        <dbReference type="EMBL" id="KAK7099111.1"/>
    </source>
</evidence>
<dbReference type="PANTHER" id="PTHR21028">
    <property type="entry name" value="SI:CH211-156B7.4"/>
    <property type="match status" value="1"/>
</dbReference>
<gene>
    <name evidence="2" type="ORF">V1264_003299</name>
</gene>
<keyword evidence="3" id="KW-1185">Reference proteome</keyword>
<dbReference type="AlphaFoldDB" id="A0AAN9B5Q6"/>
<dbReference type="InterPro" id="IPR033469">
    <property type="entry name" value="CYTH-like_dom_sf"/>
</dbReference>
<organism evidence="2 3">
    <name type="scientific">Littorina saxatilis</name>
    <dbReference type="NCBI Taxonomy" id="31220"/>
    <lineage>
        <taxon>Eukaryota</taxon>
        <taxon>Metazoa</taxon>
        <taxon>Spiralia</taxon>
        <taxon>Lophotrochozoa</taxon>
        <taxon>Mollusca</taxon>
        <taxon>Gastropoda</taxon>
        <taxon>Caenogastropoda</taxon>
        <taxon>Littorinimorpha</taxon>
        <taxon>Littorinoidea</taxon>
        <taxon>Littorinidae</taxon>
        <taxon>Littorina</taxon>
    </lineage>
</organism>
<proteinExistence type="predicted"/>
<dbReference type="CDD" id="cd07890">
    <property type="entry name" value="CYTH-like_AC_IV-like"/>
    <property type="match status" value="1"/>
</dbReference>
<reference evidence="2 3" key="1">
    <citation type="submission" date="2024-02" db="EMBL/GenBank/DDBJ databases">
        <title>Chromosome-scale genome assembly of the rough periwinkle Littorina saxatilis.</title>
        <authorList>
            <person name="De Jode A."/>
            <person name="Faria R."/>
            <person name="Formenti G."/>
            <person name="Sims Y."/>
            <person name="Smith T.P."/>
            <person name="Tracey A."/>
            <person name="Wood J.M.D."/>
            <person name="Zagrodzka Z.B."/>
            <person name="Johannesson K."/>
            <person name="Butlin R.K."/>
            <person name="Leder E.H."/>
        </authorList>
    </citation>
    <scope>NUCLEOTIDE SEQUENCE [LARGE SCALE GENOMIC DNA]</scope>
    <source>
        <strain evidence="2">Snail1</strain>
        <tissue evidence="2">Muscle</tissue>
    </source>
</reference>
<comment type="caution">
    <text evidence="2">The sequence shown here is derived from an EMBL/GenBank/DDBJ whole genome shotgun (WGS) entry which is preliminary data.</text>
</comment>
<dbReference type="SMART" id="SM01118">
    <property type="entry name" value="CYTH"/>
    <property type="match status" value="1"/>
</dbReference>
<dbReference type="InterPro" id="IPR008173">
    <property type="entry name" value="Adenylyl_cyclase_CyaB"/>
</dbReference>
<dbReference type="Gene3D" id="2.40.320.10">
    <property type="entry name" value="Hypothetical Protein Pfu-838710-001"/>
    <property type="match status" value="1"/>
</dbReference>
<dbReference type="Pfam" id="PF01928">
    <property type="entry name" value="CYTH"/>
    <property type="match status" value="1"/>
</dbReference>
<protein>
    <recommendedName>
        <fullName evidence="1">CYTH domain-containing protein</fullName>
    </recommendedName>
</protein>
<dbReference type="PROSITE" id="PS51707">
    <property type="entry name" value="CYTH"/>
    <property type="match status" value="1"/>
</dbReference>
<dbReference type="PANTHER" id="PTHR21028:SF2">
    <property type="entry name" value="CYTH DOMAIN-CONTAINING PROTEIN"/>
    <property type="match status" value="1"/>
</dbReference>
<evidence type="ECO:0000259" key="1">
    <source>
        <dbReference type="PROSITE" id="PS51707"/>
    </source>
</evidence>
<dbReference type="Proteomes" id="UP001374579">
    <property type="component" value="Unassembled WGS sequence"/>
</dbReference>
<accession>A0AAN9B5Q6</accession>
<evidence type="ECO:0000313" key="3">
    <source>
        <dbReference type="Proteomes" id="UP001374579"/>
    </source>
</evidence>
<dbReference type="InterPro" id="IPR023577">
    <property type="entry name" value="CYTH_domain"/>
</dbReference>
<dbReference type="SUPFAM" id="SSF55154">
    <property type="entry name" value="CYTH-like phosphatases"/>
    <property type="match status" value="1"/>
</dbReference>
<dbReference type="EMBL" id="JBAMIC010000012">
    <property type="protein sequence ID" value="KAK7099111.1"/>
    <property type="molecule type" value="Genomic_DNA"/>
</dbReference>
<sequence length="173" mass="19467">MPSNVEIKARVTNMAELTKRAKELSGTEGELLQQEDTFFFCQNGRLKLRIVQGGQSELIFYNRPDQAGPKLSEFHKTSITDSENLKKALSLALGVRGEVRKTRYLYMVGQTRVHVDQVDNLGNFMELEVNLENGQSPEEGQAIANDLMQKLGVKEQDLLTCAYMDLLLKEKSG</sequence>
<feature type="domain" description="CYTH" evidence="1">
    <location>
        <begin position="2"/>
        <end position="169"/>
    </location>
</feature>
<name>A0AAN9B5Q6_9CAEN</name>